<sequence>MEKKTIGNMAQQILQNKLSMRDIRIEAYALVLLTKNTNTGSSRLSCLRRELKNLGILPAIVEITKFPDIIKEANKIQKDNWKTAEDNLLESIKKRLNGYDIFTLPDLQAFADVMIMLCMHPTELIILRITDAGVIDKEIVYGLGLKIDDSSNVEVYNLINKLDIVRVIHEIKVSIPHQGPKQVKVTDVFVINSSEHVLILGQPWFKDNAMKMALKKFNKDSDSQLSEKPIKSRSLLARLAKDDIIAILYAKELKGEFKKVLEWYPKV</sequence>
<reference evidence="1 2" key="1">
    <citation type="submission" date="2018-08" db="EMBL/GenBank/DDBJ databases">
        <title>Genome and evolution of the arbuscular mycorrhizal fungus Diversispora epigaea (formerly Glomus versiforme) and its bacterial endosymbionts.</title>
        <authorList>
            <person name="Sun X."/>
            <person name="Fei Z."/>
            <person name="Harrison M."/>
        </authorList>
    </citation>
    <scope>NUCLEOTIDE SEQUENCE [LARGE SCALE GENOMIC DNA]</scope>
    <source>
        <strain evidence="1 2">IT104</strain>
    </source>
</reference>
<gene>
    <name evidence="1" type="ORF">Glove_417g25</name>
</gene>
<name>A0A397H4E1_9GLOM</name>
<protein>
    <submittedName>
        <fullName evidence="1">Uncharacterized protein</fullName>
    </submittedName>
</protein>
<evidence type="ECO:0000313" key="2">
    <source>
        <dbReference type="Proteomes" id="UP000266861"/>
    </source>
</evidence>
<dbReference type="AlphaFoldDB" id="A0A397H4E1"/>
<evidence type="ECO:0000313" key="1">
    <source>
        <dbReference type="EMBL" id="RHZ55260.1"/>
    </source>
</evidence>
<accession>A0A397H4E1</accession>
<organism evidence="1 2">
    <name type="scientific">Diversispora epigaea</name>
    <dbReference type="NCBI Taxonomy" id="1348612"/>
    <lineage>
        <taxon>Eukaryota</taxon>
        <taxon>Fungi</taxon>
        <taxon>Fungi incertae sedis</taxon>
        <taxon>Mucoromycota</taxon>
        <taxon>Glomeromycotina</taxon>
        <taxon>Glomeromycetes</taxon>
        <taxon>Diversisporales</taxon>
        <taxon>Diversisporaceae</taxon>
        <taxon>Diversispora</taxon>
    </lineage>
</organism>
<dbReference type="OrthoDB" id="2430205at2759"/>
<dbReference type="Proteomes" id="UP000266861">
    <property type="component" value="Unassembled WGS sequence"/>
</dbReference>
<proteinExistence type="predicted"/>
<keyword evidence="2" id="KW-1185">Reference proteome</keyword>
<dbReference type="EMBL" id="PQFF01000370">
    <property type="protein sequence ID" value="RHZ55260.1"/>
    <property type="molecule type" value="Genomic_DNA"/>
</dbReference>
<comment type="caution">
    <text evidence="1">The sequence shown here is derived from an EMBL/GenBank/DDBJ whole genome shotgun (WGS) entry which is preliminary data.</text>
</comment>